<evidence type="ECO:0000313" key="1">
    <source>
        <dbReference type="EMBL" id="KAK7592851.1"/>
    </source>
</evidence>
<dbReference type="InterPro" id="IPR015943">
    <property type="entry name" value="WD40/YVTN_repeat-like_dom_sf"/>
</dbReference>
<dbReference type="EMBL" id="JBBCAQ010000020">
    <property type="protein sequence ID" value="KAK7592851.1"/>
    <property type="molecule type" value="Genomic_DNA"/>
</dbReference>
<dbReference type="Proteomes" id="UP001367676">
    <property type="component" value="Unassembled WGS sequence"/>
</dbReference>
<dbReference type="GO" id="GO:0030897">
    <property type="term" value="C:HOPS complex"/>
    <property type="evidence" value="ECO:0007669"/>
    <property type="project" value="TreeGrafter"/>
</dbReference>
<evidence type="ECO:0000313" key="2">
    <source>
        <dbReference type="Proteomes" id="UP001367676"/>
    </source>
</evidence>
<dbReference type="SUPFAM" id="SSF50978">
    <property type="entry name" value="WD40 repeat-like"/>
    <property type="match status" value="1"/>
</dbReference>
<sequence>MCLSEEGTMEPNIDKSDTLSLTLSELNDEEYNIPALAETPTLESILNEDESSLLSEDDIAQLLPEEIRNNFQESEDSLSVSSVGLYRGNISATASATTYRYDPGHILRHTTLKNVSAQLRSASERVNAGCPSVMCAASMIAVGTSHGFILVFDSMQILRWCHEVDVEQSSVSALDFSGDCSRLLAGYASGNILMFDVSDGKVLRTMTDVHTPSTAVLHIKFTDIPSLALCSDSGGSVFELNFKRTLGVRSVDSKCFFSGSRGEVVCIEPLLLHHLNSHPLRGNVLVALATLSKLILISIRPAMKVLLTHTVSADPYSLPFLSWQFVIIQLAENSRIMDPVLAFTRDQSIHFFQVTVGKNGKIHCTTLQKLDLNYSLLTCHWLNTRTIAALDTKEQLHLLDVGSKQELEKLDLSGIGLVYNSSHFKGLFTGGNVSKAMALAGERACFNTVQSFGNQLLFLGTKSCHIVSIRSWIERLDSLVDKGKFECALRLGIEFLEEKGKVVLGLRGRHQQRTNLVKNKVNVNLD</sequence>
<dbReference type="Gene3D" id="2.130.10.10">
    <property type="entry name" value="YVTN repeat-like/Quinoprotein amine dehydrogenase"/>
    <property type="match status" value="1"/>
</dbReference>
<organism evidence="1 2">
    <name type="scientific">Parthenolecanium corni</name>
    <dbReference type="NCBI Taxonomy" id="536013"/>
    <lineage>
        <taxon>Eukaryota</taxon>
        <taxon>Metazoa</taxon>
        <taxon>Ecdysozoa</taxon>
        <taxon>Arthropoda</taxon>
        <taxon>Hexapoda</taxon>
        <taxon>Insecta</taxon>
        <taxon>Pterygota</taxon>
        <taxon>Neoptera</taxon>
        <taxon>Paraneoptera</taxon>
        <taxon>Hemiptera</taxon>
        <taxon>Sternorrhyncha</taxon>
        <taxon>Coccoidea</taxon>
        <taxon>Coccidae</taxon>
        <taxon>Parthenolecanium</taxon>
    </lineage>
</organism>
<evidence type="ECO:0008006" key="3">
    <source>
        <dbReference type="Google" id="ProtNLM"/>
    </source>
</evidence>
<dbReference type="GO" id="GO:0005770">
    <property type="term" value="C:late endosome"/>
    <property type="evidence" value="ECO:0007669"/>
    <property type="project" value="TreeGrafter"/>
</dbReference>
<dbReference type="Pfam" id="PF23410">
    <property type="entry name" value="Beta-prop_VPS8"/>
    <property type="match status" value="1"/>
</dbReference>
<dbReference type="PANTHER" id="PTHR12616">
    <property type="entry name" value="VACUOLAR PROTEIN SORTING VPS41"/>
    <property type="match status" value="1"/>
</dbReference>
<dbReference type="InterPro" id="IPR045111">
    <property type="entry name" value="Vps41/Vps8"/>
</dbReference>
<gene>
    <name evidence="1" type="ORF">V9T40_007603</name>
</gene>
<name>A0AAN9THD2_9HEMI</name>
<dbReference type="PANTHER" id="PTHR12616:SF8">
    <property type="entry name" value="VACUOLAR PROTEIN SORTING-ASSOCIATED PROTEIN 8 HOMOLOG"/>
    <property type="match status" value="1"/>
</dbReference>
<dbReference type="AlphaFoldDB" id="A0AAN9THD2"/>
<keyword evidence="2" id="KW-1185">Reference proteome</keyword>
<protein>
    <recommendedName>
        <fullName evidence="3">Vacuolar protein sorting-associated protein 8 homolog</fullName>
    </recommendedName>
</protein>
<dbReference type="GO" id="GO:0034058">
    <property type="term" value="P:endosomal vesicle fusion"/>
    <property type="evidence" value="ECO:0007669"/>
    <property type="project" value="TreeGrafter"/>
</dbReference>
<comment type="caution">
    <text evidence="1">The sequence shown here is derived from an EMBL/GenBank/DDBJ whole genome shotgun (WGS) entry which is preliminary data.</text>
</comment>
<dbReference type="InterPro" id="IPR036322">
    <property type="entry name" value="WD40_repeat_dom_sf"/>
</dbReference>
<proteinExistence type="predicted"/>
<dbReference type="GO" id="GO:0006623">
    <property type="term" value="P:protein targeting to vacuole"/>
    <property type="evidence" value="ECO:0007669"/>
    <property type="project" value="InterPro"/>
</dbReference>
<accession>A0AAN9THD2</accession>
<reference evidence="1 2" key="1">
    <citation type="submission" date="2024-03" db="EMBL/GenBank/DDBJ databases">
        <title>Adaptation during the transition from Ophiocordyceps entomopathogen to insect associate is accompanied by gene loss and intensified selection.</title>
        <authorList>
            <person name="Ward C.M."/>
            <person name="Onetto C.A."/>
            <person name="Borneman A.R."/>
        </authorList>
    </citation>
    <scope>NUCLEOTIDE SEQUENCE [LARGE SCALE GENOMIC DNA]</scope>
    <source>
        <strain evidence="1">AWRI1</strain>
        <tissue evidence="1">Single Adult Female</tissue>
    </source>
</reference>